<sequence length="149" mass="17394">MNSSGANHQHTYLYIYFYVESCFISTRSPLTLTSFNRALRRPIFFSCLSVELRVVVLFSTRAKNFLDFYIIILPTALWESHYFTCDVEISCVSIYFLFALPCSTCVACCFVPHPRTHTHHFCSFSFLLICCTNLFCDTWPKFIRFGTVR</sequence>
<organism evidence="1 2">
    <name type="scientific">Trypanosoma congolense (strain IL3000)</name>
    <dbReference type="NCBI Taxonomy" id="1068625"/>
    <lineage>
        <taxon>Eukaryota</taxon>
        <taxon>Discoba</taxon>
        <taxon>Euglenozoa</taxon>
        <taxon>Kinetoplastea</taxon>
        <taxon>Metakinetoplastina</taxon>
        <taxon>Trypanosomatida</taxon>
        <taxon>Trypanosomatidae</taxon>
        <taxon>Trypanosoma</taxon>
        <taxon>Nannomonas</taxon>
    </lineage>
</organism>
<dbReference type="Proteomes" id="UP000000702">
    <property type="component" value="Unassembled WGS sequence"/>
</dbReference>
<keyword evidence="2" id="KW-1185">Reference proteome</keyword>
<dbReference type="AlphaFoldDB" id="F9WCG3"/>
<accession>F9WCG3</accession>
<gene>
    <name evidence="1" type="ORF">TCIL3000_0_55240</name>
</gene>
<reference evidence="1 2" key="2">
    <citation type="journal article" date="2012" name="Proc. Natl. Acad. Sci. U.S.A.">
        <title>Antigenic diversity is generated by distinct evolutionary mechanisms in African trypanosome species.</title>
        <authorList>
            <person name="Jackson A.P."/>
            <person name="Berry A."/>
            <person name="Aslett M."/>
            <person name="Allison H.C."/>
            <person name="Burton P."/>
            <person name="Vavrova-Anderson J."/>
            <person name="Brown R."/>
            <person name="Browne H."/>
            <person name="Corton N."/>
            <person name="Hauser H."/>
            <person name="Gamble J."/>
            <person name="Gilderthorp R."/>
            <person name="Marcello L."/>
            <person name="McQuillan J."/>
            <person name="Otto T.D."/>
            <person name="Quail M.A."/>
            <person name="Sanders M.J."/>
            <person name="van Tonder A."/>
            <person name="Ginger M.L."/>
            <person name="Field M.C."/>
            <person name="Barry J.D."/>
            <person name="Hertz-Fowler C."/>
            <person name="Berriman M."/>
        </authorList>
    </citation>
    <scope>NUCLEOTIDE SEQUENCE [LARGE SCALE GENOMIC DNA]</scope>
    <source>
        <strain evidence="1 2">IL3000</strain>
    </source>
</reference>
<comment type="caution">
    <text evidence="1">The sequence shown here is derived from an EMBL/GenBank/DDBJ whole genome shotgun (WGS) entry which is preliminary data.</text>
</comment>
<protein>
    <submittedName>
        <fullName evidence="1">Uncharacterized protein</fullName>
    </submittedName>
</protein>
<evidence type="ECO:0000313" key="1">
    <source>
        <dbReference type="EMBL" id="CCD14956.1"/>
    </source>
</evidence>
<evidence type="ECO:0000313" key="2">
    <source>
        <dbReference type="Proteomes" id="UP000000702"/>
    </source>
</evidence>
<dbReference type="EMBL" id="CAEQ01001719">
    <property type="protein sequence ID" value="CCD14956.1"/>
    <property type="molecule type" value="Genomic_DNA"/>
</dbReference>
<name>F9WCG3_TRYCI</name>
<proteinExistence type="predicted"/>
<reference evidence="2" key="1">
    <citation type="submission" date="2011-07" db="EMBL/GenBank/DDBJ databases">
        <title>Divergent evolution of antigenic variation in African trypanosomes.</title>
        <authorList>
            <person name="Jackson A.P."/>
            <person name="Berry A."/>
            <person name="Allison H.C."/>
            <person name="Burton P."/>
            <person name="Anderson J."/>
            <person name="Aslett M."/>
            <person name="Brown R."/>
            <person name="Corton N."/>
            <person name="Harris D."/>
            <person name="Hauser H."/>
            <person name="Gamble J."/>
            <person name="Gilderthorp R."/>
            <person name="McQuillan J."/>
            <person name="Quail M.A."/>
            <person name="Sanders M."/>
            <person name="Van Tonder A."/>
            <person name="Ginger M.L."/>
            <person name="Donelson J.E."/>
            <person name="Field M.C."/>
            <person name="Barry J.D."/>
            <person name="Berriman M."/>
            <person name="Hertz-Fowler C."/>
        </authorList>
    </citation>
    <scope>NUCLEOTIDE SEQUENCE [LARGE SCALE GENOMIC DNA]</scope>
    <source>
        <strain evidence="2">IL3000</strain>
    </source>
</reference>